<name>A0A2A7ANK1_9FIRM</name>
<reference evidence="1 2" key="1">
    <citation type="journal article" date="2017" name="Front. Microbiol.">
        <title>New Insights into the Diversity of the Genus Faecalibacterium.</title>
        <authorList>
            <person name="Benevides L."/>
            <person name="Burman S."/>
            <person name="Martin R."/>
            <person name="Robert V."/>
            <person name="Thomas M."/>
            <person name="Miquel S."/>
            <person name="Chain F."/>
            <person name="Sokol H."/>
            <person name="Bermudez-Humaran L.G."/>
            <person name="Morrison M."/>
            <person name="Langella P."/>
            <person name="Azevedo V.A."/>
            <person name="Chatel J.M."/>
            <person name="Soares S."/>
        </authorList>
    </citation>
    <scope>NUCLEOTIDE SEQUENCE [LARGE SCALE GENOMIC DNA]</scope>
    <source>
        <strain evidence="1 2">CNCM I 4575</strain>
    </source>
</reference>
<proteinExistence type="predicted"/>
<evidence type="ECO:0008006" key="3">
    <source>
        <dbReference type="Google" id="ProtNLM"/>
    </source>
</evidence>
<dbReference type="RefSeq" id="WP_097839977.1">
    <property type="nucleotide sequence ID" value="NZ_NMTY01000025.1"/>
</dbReference>
<dbReference type="AlphaFoldDB" id="A0A2A7ANK1"/>
<evidence type="ECO:0000313" key="1">
    <source>
        <dbReference type="EMBL" id="PDX80689.1"/>
    </source>
</evidence>
<dbReference type="Proteomes" id="UP000220005">
    <property type="component" value="Unassembled WGS sequence"/>
</dbReference>
<sequence length="139" mass="16423">MASSMIHLAITQELLKKGAFARWDLKDPARLRLGAVLPDGAVRGNSHLKQCICEGTRFHYDLEFYREHYGPRMRMDALYLGYYLHLVQDTFFRNFIYGECHFDSSVPGNVENCITIMRSRILRWKNGMGWIKRWSCRWT</sequence>
<accession>A0A2A7ANK1</accession>
<evidence type="ECO:0000313" key="2">
    <source>
        <dbReference type="Proteomes" id="UP000220005"/>
    </source>
</evidence>
<dbReference type="EMBL" id="NMTY01000025">
    <property type="protein sequence ID" value="PDX80689.1"/>
    <property type="molecule type" value="Genomic_DNA"/>
</dbReference>
<gene>
    <name evidence="1" type="ORF">CGS58_11655</name>
</gene>
<organism evidence="1 2">
    <name type="scientific">Faecalibacterium prausnitzii</name>
    <dbReference type="NCBI Taxonomy" id="853"/>
    <lineage>
        <taxon>Bacteria</taxon>
        <taxon>Bacillati</taxon>
        <taxon>Bacillota</taxon>
        <taxon>Clostridia</taxon>
        <taxon>Eubacteriales</taxon>
        <taxon>Oscillospiraceae</taxon>
        <taxon>Faecalibacterium</taxon>
    </lineage>
</organism>
<protein>
    <recommendedName>
        <fullName evidence="3">Phospholipase C/D domain-containing protein</fullName>
    </recommendedName>
</protein>
<comment type="caution">
    <text evidence="1">The sequence shown here is derived from an EMBL/GenBank/DDBJ whole genome shotgun (WGS) entry which is preliminary data.</text>
</comment>